<comment type="caution">
    <text evidence="2">The sequence shown here is derived from an EMBL/GenBank/DDBJ whole genome shotgun (WGS) entry which is preliminary data.</text>
</comment>
<dbReference type="Proteomes" id="UP000790347">
    <property type="component" value="Unassembled WGS sequence"/>
</dbReference>
<reference evidence="2" key="2">
    <citation type="journal article" date="2022" name="Res Sq">
        <title>Comparative Genomics Reveals Insights into the Divergent Evolution of Astigmatic Mites and Household Pest Adaptations.</title>
        <authorList>
            <person name="Xiong Q."/>
            <person name="Wan A.T.-Y."/>
            <person name="Liu X.-Y."/>
            <person name="Fung C.S.-H."/>
            <person name="Xiao X."/>
            <person name="Malainual N."/>
            <person name="Hou J."/>
            <person name="Wang L."/>
            <person name="Wang M."/>
            <person name="Yang K."/>
            <person name="Cui Y."/>
            <person name="Leung E."/>
            <person name="Nong W."/>
            <person name="Shin S.-K."/>
            <person name="Au S."/>
            <person name="Jeong K.Y."/>
            <person name="Chew F.T."/>
            <person name="Hui J."/>
            <person name="Leung T.F."/>
            <person name="Tungtrongchitr A."/>
            <person name="Zhong N."/>
            <person name="Liu Z."/>
            <person name="Tsui S."/>
        </authorList>
    </citation>
    <scope>NUCLEOTIDE SEQUENCE</scope>
    <source>
        <strain evidence="2">Derf</strain>
        <tissue evidence="2">Whole organism</tissue>
    </source>
</reference>
<dbReference type="AlphaFoldDB" id="A0A922I4X1"/>
<feature type="region of interest" description="Disordered" evidence="1">
    <location>
        <begin position="20"/>
        <end position="40"/>
    </location>
</feature>
<evidence type="ECO:0000256" key="1">
    <source>
        <dbReference type="SAM" id="MobiDB-lite"/>
    </source>
</evidence>
<evidence type="ECO:0000313" key="3">
    <source>
        <dbReference type="Proteomes" id="UP000790347"/>
    </source>
</evidence>
<accession>A0A922I4X1</accession>
<evidence type="ECO:0000313" key="2">
    <source>
        <dbReference type="EMBL" id="KAH9522166.1"/>
    </source>
</evidence>
<sequence length="151" mass="16680">MCVIIVSFFFECEKINQLKKGHNRNKKDQPGTGASRLPQAGPAGLTPDSQYSWIPAGVAAAPPPLLGTQPKVSILDAKGVNFNASCLTVDFYARRFASGFRFGTAGSAMTFVLYLTPLKMLRKSNINLWIKQHTYYCSSISISWRNTIFLV</sequence>
<reference evidence="2" key="1">
    <citation type="submission" date="2013-05" db="EMBL/GenBank/DDBJ databases">
        <authorList>
            <person name="Yim A.K.Y."/>
            <person name="Chan T.F."/>
            <person name="Ji K.M."/>
            <person name="Liu X.Y."/>
            <person name="Zhou J.W."/>
            <person name="Li R.Q."/>
            <person name="Yang K.Y."/>
            <person name="Li J."/>
            <person name="Li M."/>
            <person name="Law P.T.W."/>
            <person name="Wu Y.L."/>
            <person name="Cai Z.L."/>
            <person name="Qin H."/>
            <person name="Bao Y."/>
            <person name="Leung R.K.K."/>
            <person name="Ng P.K.S."/>
            <person name="Zou J."/>
            <person name="Zhong X.J."/>
            <person name="Ran P.X."/>
            <person name="Zhong N.S."/>
            <person name="Liu Z.G."/>
            <person name="Tsui S.K.W."/>
        </authorList>
    </citation>
    <scope>NUCLEOTIDE SEQUENCE</scope>
    <source>
        <strain evidence="2">Derf</strain>
        <tissue evidence="2">Whole organism</tissue>
    </source>
</reference>
<proteinExistence type="predicted"/>
<dbReference type="EMBL" id="ASGP02000002">
    <property type="protein sequence ID" value="KAH9522166.1"/>
    <property type="molecule type" value="Genomic_DNA"/>
</dbReference>
<name>A0A922I4X1_DERFA</name>
<keyword evidence="3" id="KW-1185">Reference proteome</keyword>
<organism evidence="2 3">
    <name type="scientific">Dermatophagoides farinae</name>
    <name type="common">American house dust mite</name>
    <dbReference type="NCBI Taxonomy" id="6954"/>
    <lineage>
        <taxon>Eukaryota</taxon>
        <taxon>Metazoa</taxon>
        <taxon>Ecdysozoa</taxon>
        <taxon>Arthropoda</taxon>
        <taxon>Chelicerata</taxon>
        <taxon>Arachnida</taxon>
        <taxon>Acari</taxon>
        <taxon>Acariformes</taxon>
        <taxon>Sarcoptiformes</taxon>
        <taxon>Astigmata</taxon>
        <taxon>Psoroptidia</taxon>
        <taxon>Analgoidea</taxon>
        <taxon>Pyroglyphidae</taxon>
        <taxon>Dermatophagoidinae</taxon>
        <taxon>Dermatophagoides</taxon>
    </lineage>
</organism>
<protein>
    <submittedName>
        <fullName evidence="2">Uncharacterized protein</fullName>
    </submittedName>
</protein>
<gene>
    <name evidence="2" type="ORF">DERF_005765</name>
</gene>